<comment type="similarity">
    <text evidence="2">Belongs to the glycosyl hydrolase 13 family.</text>
</comment>
<sequence>MNQQTNEPWWKKAVVYQIYPKSFLDTTGSGTGDINGVTKKLDYIKELGADCIWLTPMYESPQHDNGYDISDYKSIHDMYGTMADFEQMLTEAHKRGIRVIMDLAVNHTSIFHEWFQASRQSKDNPYRDYYIWKEPKADGSPPNDWQSKFGGPAWELDEATGDYYLHLYDLTQADLNWEHDEVRKQVYDIMHFWFEKGIDGFRLDVINNISKDQRFLDDAGQSVQGDGRMYYTDGPRIHEFLHEMNQEVFSKYDSMTVGEMSSTNIADCIRYTRPDRQELNMTFNFHHLKVDYPNGEKWAIEPFDFQELKSILSEWQTKMHEGGGWNALFWCNHDQPRIVSRYGDDGTYHQQSAKMLATTIHLMQGTPYIYQGEEIGMKNPRFKDISSYRDIESLNMYEAMLEKGKTEEEALAILQVKSRDNARTPMQWTSEKNAGFSKGTPWIEPANNDLSVEASLKDRASIFYHYQALCRLRKEYDVITYGSFTLLLADDPKIFAYVREGKDEKILVINHFYAGEADFALPDELLKDVDEMKVQVLLSNYEDVPEEIKGFTLRPYESIVYHLTKR</sequence>
<dbReference type="EC" id="3.2.1.93" evidence="6"/>
<dbReference type="NCBIfam" id="NF008183">
    <property type="entry name" value="PRK10933.1"/>
    <property type="match status" value="1"/>
</dbReference>
<evidence type="ECO:0000256" key="3">
    <source>
        <dbReference type="ARBA" id="ARBA00022490"/>
    </source>
</evidence>
<dbReference type="EMBL" id="NKHG01000023">
    <property type="protein sequence ID" value="PCK22612.1"/>
    <property type="molecule type" value="Genomic_DNA"/>
</dbReference>
<evidence type="ECO:0000256" key="1">
    <source>
        <dbReference type="ARBA" id="ARBA00004496"/>
    </source>
</evidence>
<name>A0A2A5IZS0_BACPU</name>
<dbReference type="GO" id="GO:0008788">
    <property type="term" value="F:alpha,alpha-phosphotrehalase activity"/>
    <property type="evidence" value="ECO:0007669"/>
    <property type="project" value="UniProtKB-UniRule"/>
</dbReference>
<proteinExistence type="inferred from homology"/>
<dbReference type="GO" id="GO:0005993">
    <property type="term" value="P:trehalose catabolic process"/>
    <property type="evidence" value="ECO:0007669"/>
    <property type="project" value="InterPro"/>
</dbReference>
<keyword evidence="4" id="KW-0378">Hydrolase</keyword>
<dbReference type="FunFam" id="3.90.400.10:FF:000002">
    <property type="entry name" value="Sucrose isomerase"/>
    <property type="match status" value="1"/>
</dbReference>
<evidence type="ECO:0000256" key="2">
    <source>
        <dbReference type="ARBA" id="ARBA00008061"/>
    </source>
</evidence>
<evidence type="ECO:0000313" key="9">
    <source>
        <dbReference type="Proteomes" id="UP000228754"/>
    </source>
</evidence>
<dbReference type="InterPro" id="IPR056300">
    <property type="entry name" value="SusG-like_C"/>
</dbReference>
<dbReference type="Proteomes" id="UP000228754">
    <property type="component" value="Unassembled WGS sequence"/>
</dbReference>
<keyword evidence="3" id="KW-0963">Cytoplasm</keyword>
<dbReference type="FunFam" id="3.20.20.80:FF:000014">
    <property type="entry name" value="Alpha,alpha-phosphotrehalase"/>
    <property type="match status" value="1"/>
</dbReference>
<dbReference type="InterPro" id="IPR013780">
    <property type="entry name" value="Glyco_hydro_b"/>
</dbReference>
<keyword evidence="5" id="KW-0326">Glycosidase</keyword>
<evidence type="ECO:0000256" key="4">
    <source>
        <dbReference type="ARBA" id="ARBA00022801"/>
    </source>
</evidence>
<dbReference type="NCBIfam" id="TIGR02403">
    <property type="entry name" value="trehalose_treC"/>
    <property type="match status" value="1"/>
</dbReference>
<feature type="domain" description="Glycosyl hydrolase family 13 catalytic" evidence="7">
    <location>
        <begin position="17"/>
        <end position="423"/>
    </location>
</feature>
<dbReference type="InterPro" id="IPR006047">
    <property type="entry name" value="GH13_cat_dom"/>
</dbReference>
<organism evidence="8 9">
    <name type="scientific">Bacillus pumilus</name>
    <name type="common">Bacillus mesentericus</name>
    <dbReference type="NCBI Taxonomy" id="1408"/>
    <lineage>
        <taxon>Bacteria</taxon>
        <taxon>Bacillati</taxon>
        <taxon>Bacillota</taxon>
        <taxon>Bacilli</taxon>
        <taxon>Bacillales</taxon>
        <taxon>Bacillaceae</taxon>
        <taxon>Bacillus</taxon>
    </lineage>
</organism>
<dbReference type="PANTHER" id="PTHR10357">
    <property type="entry name" value="ALPHA-AMYLASE FAMILY MEMBER"/>
    <property type="match status" value="1"/>
</dbReference>
<comment type="subcellular location">
    <subcellularLocation>
        <location evidence="1">Cytoplasm</location>
    </subcellularLocation>
</comment>
<dbReference type="GO" id="GO:0004556">
    <property type="term" value="F:alpha-amylase activity"/>
    <property type="evidence" value="ECO:0007669"/>
    <property type="project" value="TreeGrafter"/>
</dbReference>
<dbReference type="Gene3D" id="3.20.20.80">
    <property type="entry name" value="Glycosidases"/>
    <property type="match status" value="1"/>
</dbReference>
<dbReference type="CDD" id="cd11333">
    <property type="entry name" value="AmyAc_SI_OligoGlu_DGase"/>
    <property type="match status" value="1"/>
</dbReference>
<evidence type="ECO:0000313" key="8">
    <source>
        <dbReference type="EMBL" id="PCK22612.1"/>
    </source>
</evidence>
<dbReference type="PANTHER" id="PTHR10357:SF217">
    <property type="entry name" value="TREHALOSE-6-PHOSPHATE HYDROLASE"/>
    <property type="match status" value="1"/>
</dbReference>
<dbReference type="SUPFAM" id="SSF51445">
    <property type="entry name" value="(Trans)glycosidases"/>
    <property type="match status" value="1"/>
</dbReference>
<reference evidence="8 9" key="1">
    <citation type="submission" date="2017-06" db="EMBL/GenBank/DDBJ databases">
        <title>Draft Genome Sequence of Bacillus sp Strain 36R Isolated from saline sediment at Atanasia, Sonora, Mexico.</title>
        <authorList>
            <person name="Sanchez Diaz R."/>
            <person name="Quiroz Macias M.E."/>
            <person name="Ibarra Gamez J.C."/>
            <person name="Enciso Ibarra J."/>
            <person name="Gomez Gil B."/>
            <person name="Galaviz Silva L."/>
        </authorList>
    </citation>
    <scope>NUCLEOTIDE SEQUENCE [LARGE SCALE GENOMIC DNA]</scope>
    <source>
        <strain evidence="8 9">36R_ATNSAL</strain>
    </source>
</reference>
<dbReference type="Gene3D" id="3.90.400.10">
    <property type="entry name" value="Oligo-1,6-glucosidase, Domain 2"/>
    <property type="match status" value="1"/>
</dbReference>
<evidence type="ECO:0000256" key="5">
    <source>
        <dbReference type="ARBA" id="ARBA00023295"/>
    </source>
</evidence>
<dbReference type="OrthoDB" id="9805159at2"/>
<dbReference type="AlphaFoldDB" id="A0A2A5IZS0"/>
<comment type="caution">
    <text evidence="8">The sequence shown here is derived from an EMBL/GenBank/DDBJ whole genome shotgun (WGS) entry which is preliminary data.</text>
</comment>
<dbReference type="InterPro" id="IPR012769">
    <property type="entry name" value="Trehalose_TreC"/>
</dbReference>
<dbReference type="InterPro" id="IPR045857">
    <property type="entry name" value="O16G_dom_2"/>
</dbReference>
<dbReference type="Gene3D" id="2.60.40.1180">
    <property type="entry name" value="Golgi alpha-mannosidase II"/>
    <property type="match status" value="1"/>
</dbReference>
<dbReference type="SMART" id="SM00642">
    <property type="entry name" value="Aamy"/>
    <property type="match status" value="1"/>
</dbReference>
<evidence type="ECO:0000259" key="7">
    <source>
        <dbReference type="SMART" id="SM00642"/>
    </source>
</evidence>
<dbReference type="GO" id="GO:0005737">
    <property type="term" value="C:cytoplasm"/>
    <property type="evidence" value="ECO:0007669"/>
    <property type="project" value="UniProtKB-SubCell"/>
</dbReference>
<gene>
    <name evidence="8" type="primary">treC</name>
    <name evidence="8" type="ORF">CEY02_03725</name>
</gene>
<evidence type="ECO:0000256" key="6">
    <source>
        <dbReference type="NCBIfam" id="TIGR02403"/>
    </source>
</evidence>
<accession>A0A2A5IZS0</accession>
<dbReference type="SUPFAM" id="SSF51011">
    <property type="entry name" value="Glycosyl hydrolase domain"/>
    <property type="match status" value="1"/>
</dbReference>
<dbReference type="InterPro" id="IPR017853">
    <property type="entry name" value="GH"/>
</dbReference>
<dbReference type="Pfam" id="PF00128">
    <property type="entry name" value="Alpha-amylase"/>
    <property type="match status" value="1"/>
</dbReference>
<protein>
    <recommendedName>
        <fullName evidence="6">Alpha,alpha-phosphotrehalase</fullName>
        <ecNumber evidence="6">3.2.1.93</ecNumber>
    </recommendedName>
</protein>
<dbReference type="FunFam" id="2.60.40.1180:FF:000007">
    <property type="entry name" value="Sucrose isomerase"/>
    <property type="match status" value="1"/>
</dbReference>
<dbReference type="Pfam" id="PF23915">
    <property type="entry name" value="SusG_C"/>
    <property type="match status" value="1"/>
</dbReference>